<keyword evidence="3 6" id="KW-0812">Transmembrane</keyword>
<dbReference type="EnsemblMetazoa" id="XM_038019729.1">
    <property type="protein sequence ID" value="XP_037875657.1"/>
    <property type="gene ID" value="LOC101745230"/>
</dbReference>
<dbReference type="GO" id="GO:0016020">
    <property type="term" value="C:membrane"/>
    <property type="evidence" value="ECO:0007669"/>
    <property type="project" value="UniProtKB-SubCell"/>
</dbReference>
<dbReference type="InterPro" id="IPR000326">
    <property type="entry name" value="PAP2/HPO"/>
</dbReference>
<evidence type="ECO:0000256" key="2">
    <source>
        <dbReference type="ARBA" id="ARBA00008816"/>
    </source>
</evidence>
<dbReference type="SUPFAM" id="SSF48317">
    <property type="entry name" value="Acid phosphatase/Vanadium-dependent haloperoxidase"/>
    <property type="match status" value="1"/>
</dbReference>
<dbReference type="PANTHER" id="PTHR10165">
    <property type="entry name" value="LIPID PHOSPHATE PHOSPHATASE"/>
    <property type="match status" value="1"/>
</dbReference>
<dbReference type="CDD" id="cd03390">
    <property type="entry name" value="PAP2_containing_1_like"/>
    <property type="match status" value="1"/>
</dbReference>
<keyword evidence="4 6" id="KW-1133">Transmembrane helix</keyword>
<dbReference type="Proteomes" id="UP000005204">
    <property type="component" value="Unassembled WGS sequence"/>
</dbReference>
<evidence type="ECO:0000259" key="7">
    <source>
        <dbReference type="SMART" id="SM00014"/>
    </source>
</evidence>
<sequence length="258" mass="28554">MPLVRSASFNLLIEIVLRIALMSAFCYMETLPPFKRVIHPADLESLYKYPRVDSYVPGGTLWAIVLSVPCVLSILAWGCCNDCNDAFEILLAWSLALGLNGVLTDGIKLIAGRPRPDFFYRCFPDGVETPKLVCTGDPMVVMDGRKSFPSGHSSLSFCSLGVASVWLCGRLGTTSRRRGSAARVLITLCPLVVAGIVALSRSCDYHHHWEDRVVSPLCLKEDTLKPPQVEAAWFHAAQTNTDLKKMRFCALPQRPRNL</sequence>
<evidence type="ECO:0000313" key="9">
    <source>
        <dbReference type="Proteomes" id="UP000005204"/>
    </source>
</evidence>
<feature type="transmembrane region" description="Helical" evidence="6">
    <location>
        <begin position="54"/>
        <end position="77"/>
    </location>
</feature>
<evidence type="ECO:0000256" key="6">
    <source>
        <dbReference type="SAM" id="Phobius"/>
    </source>
</evidence>
<protein>
    <recommendedName>
        <fullName evidence="7">Phosphatidic acid phosphatase type 2/haloperoxidase domain-containing protein</fullName>
    </recommendedName>
</protein>
<feature type="transmembrane region" description="Helical" evidence="6">
    <location>
        <begin position="151"/>
        <end position="169"/>
    </location>
</feature>
<reference evidence="8" key="2">
    <citation type="submission" date="2022-06" db="UniProtKB">
        <authorList>
            <consortium name="EnsemblMetazoa"/>
        </authorList>
    </citation>
    <scope>IDENTIFICATION</scope>
    <source>
        <strain evidence="8">p50T (Dazao)</strain>
    </source>
</reference>
<dbReference type="GO" id="GO:0006644">
    <property type="term" value="P:phospholipid metabolic process"/>
    <property type="evidence" value="ECO:0007669"/>
    <property type="project" value="InterPro"/>
</dbReference>
<evidence type="ECO:0000256" key="1">
    <source>
        <dbReference type="ARBA" id="ARBA00004141"/>
    </source>
</evidence>
<feature type="transmembrane region" description="Helical" evidence="6">
    <location>
        <begin position="181"/>
        <end position="199"/>
    </location>
</feature>
<dbReference type="InterPro" id="IPR036938">
    <property type="entry name" value="PAP2/HPO_sf"/>
</dbReference>
<reference evidence="9" key="1">
    <citation type="journal article" date="2008" name="Insect Biochem. Mol. Biol.">
        <title>The genome of a lepidopteran model insect, the silkworm Bombyx mori.</title>
        <authorList>
            <consortium name="International Silkworm Genome Consortium"/>
        </authorList>
    </citation>
    <scope>NUCLEOTIDE SEQUENCE [LARGE SCALE GENOMIC DNA]</scope>
    <source>
        <strain evidence="9">p50T</strain>
    </source>
</reference>
<dbReference type="SMART" id="SM00014">
    <property type="entry name" value="acidPPc"/>
    <property type="match status" value="1"/>
</dbReference>
<dbReference type="GO" id="GO:0008195">
    <property type="term" value="F:phosphatidate phosphatase activity"/>
    <property type="evidence" value="ECO:0007669"/>
    <property type="project" value="TreeGrafter"/>
</dbReference>
<dbReference type="GO" id="GO:0046839">
    <property type="term" value="P:phospholipid dephosphorylation"/>
    <property type="evidence" value="ECO:0007669"/>
    <property type="project" value="TreeGrafter"/>
</dbReference>
<evidence type="ECO:0000256" key="3">
    <source>
        <dbReference type="ARBA" id="ARBA00022692"/>
    </source>
</evidence>
<accession>A0A8R2M745</accession>
<keyword evidence="9" id="KW-1185">Reference proteome</keyword>
<feature type="transmembrane region" description="Helical" evidence="6">
    <location>
        <begin position="89"/>
        <end position="111"/>
    </location>
</feature>
<feature type="transmembrane region" description="Helical" evidence="6">
    <location>
        <begin position="12"/>
        <end position="34"/>
    </location>
</feature>
<evidence type="ECO:0000313" key="8">
    <source>
        <dbReference type="EnsemblMetazoa" id="XP_037875657.1"/>
    </source>
</evidence>
<name>A0A8R2M745_BOMMO</name>
<dbReference type="Gene3D" id="1.20.144.10">
    <property type="entry name" value="Phosphatidic acid phosphatase type 2/haloperoxidase"/>
    <property type="match status" value="1"/>
</dbReference>
<proteinExistence type="inferred from homology"/>
<comment type="similarity">
    <text evidence="2">Belongs to the PA-phosphatase related phosphoesterase family.</text>
</comment>
<dbReference type="PANTHER" id="PTHR10165:SF35">
    <property type="entry name" value="RE23632P"/>
    <property type="match status" value="1"/>
</dbReference>
<dbReference type="Pfam" id="PF01569">
    <property type="entry name" value="PAP2"/>
    <property type="match status" value="1"/>
</dbReference>
<feature type="domain" description="Phosphatidic acid phosphatase type 2/haloperoxidase" evidence="7">
    <location>
        <begin position="89"/>
        <end position="218"/>
    </location>
</feature>
<dbReference type="AlphaFoldDB" id="A0A8R2M745"/>
<evidence type="ECO:0000256" key="5">
    <source>
        <dbReference type="ARBA" id="ARBA00023136"/>
    </source>
</evidence>
<organism evidence="8 9">
    <name type="scientific">Bombyx mori</name>
    <name type="common">Silk moth</name>
    <dbReference type="NCBI Taxonomy" id="7091"/>
    <lineage>
        <taxon>Eukaryota</taxon>
        <taxon>Metazoa</taxon>
        <taxon>Ecdysozoa</taxon>
        <taxon>Arthropoda</taxon>
        <taxon>Hexapoda</taxon>
        <taxon>Insecta</taxon>
        <taxon>Pterygota</taxon>
        <taxon>Neoptera</taxon>
        <taxon>Endopterygota</taxon>
        <taxon>Lepidoptera</taxon>
        <taxon>Glossata</taxon>
        <taxon>Ditrysia</taxon>
        <taxon>Bombycoidea</taxon>
        <taxon>Bombycidae</taxon>
        <taxon>Bombycinae</taxon>
        <taxon>Bombyx</taxon>
    </lineage>
</organism>
<keyword evidence="5 6" id="KW-0472">Membrane</keyword>
<dbReference type="InterPro" id="IPR043216">
    <property type="entry name" value="PAP-like"/>
</dbReference>
<comment type="subcellular location">
    <subcellularLocation>
        <location evidence="1">Membrane</location>
        <topology evidence="1">Multi-pass membrane protein</topology>
    </subcellularLocation>
</comment>
<evidence type="ECO:0000256" key="4">
    <source>
        <dbReference type="ARBA" id="ARBA00022989"/>
    </source>
</evidence>